<sequence length="294" mass="34476">MALKGKIEEFPVHEVLQFVALHEGDGVLIFRNKNEEISFGFISGKIAGAIYGKEDFFKPLEEYIINSGKLSSEELKRFKSMSKGENRSIDEILIEENIITMDEIKSIIKFKIQEIVDEVLTWKEGSYSFQPGQQLYKNRKIDILLEPNALLMEGTRRIDEWPRIKEVLGDPEITIFSTDKKRTDVEIGVEENRILEIHKDGMKVKDYIEKSGLGKFRTYNALFNLIELGILRKEEKEKEEIEEEEREKIKIDFRKVLNVLEIIIFVLFILIDTFLLFKFKMGIILKLFRRLFSL</sequence>
<dbReference type="PANTHER" id="PTHR36304">
    <property type="entry name" value="DOMAIN GTPASE-ACTIVATING PROTEIN, PUTATIVE-RELATED-RELATED"/>
    <property type="match status" value="1"/>
</dbReference>
<dbReference type="EMBL" id="DTHG01000029">
    <property type="protein sequence ID" value="HGW91404.1"/>
    <property type="molecule type" value="Genomic_DNA"/>
</dbReference>
<dbReference type="InterPro" id="IPR025497">
    <property type="entry name" value="PatA-like_N"/>
</dbReference>
<comment type="caution">
    <text evidence="3">The sequence shown here is derived from an EMBL/GenBank/DDBJ whole genome shotgun (WGS) entry which is preliminary data.</text>
</comment>
<feature type="domain" description="PatA-like N-terminal" evidence="2">
    <location>
        <begin position="4"/>
        <end position="161"/>
    </location>
</feature>
<evidence type="ECO:0000259" key="2">
    <source>
        <dbReference type="Pfam" id="PF14332"/>
    </source>
</evidence>
<evidence type="ECO:0000256" key="1">
    <source>
        <dbReference type="SAM" id="Phobius"/>
    </source>
</evidence>
<feature type="transmembrane region" description="Helical" evidence="1">
    <location>
        <begin position="256"/>
        <end position="277"/>
    </location>
</feature>
<dbReference type="PANTHER" id="PTHR36304:SF4">
    <property type="entry name" value="DUF4388 DOMAIN-CONTAINING PROTEIN"/>
    <property type="match status" value="1"/>
</dbReference>
<keyword evidence="1" id="KW-0812">Transmembrane</keyword>
<organism evidence="3">
    <name type="scientific">candidate division WOR-3 bacterium</name>
    <dbReference type="NCBI Taxonomy" id="2052148"/>
    <lineage>
        <taxon>Bacteria</taxon>
        <taxon>Bacteria division WOR-3</taxon>
    </lineage>
</organism>
<dbReference type="Pfam" id="PF14332">
    <property type="entry name" value="DUF4388"/>
    <property type="match status" value="1"/>
</dbReference>
<dbReference type="AlphaFoldDB" id="A0A7C4Y9D1"/>
<reference evidence="3" key="1">
    <citation type="journal article" date="2020" name="mSystems">
        <title>Genome- and Community-Level Interaction Insights into Carbon Utilization and Element Cycling Functions of Hydrothermarchaeota in Hydrothermal Sediment.</title>
        <authorList>
            <person name="Zhou Z."/>
            <person name="Liu Y."/>
            <person name="Xu W."/>
            <person name="Pan J."/>
            <person name="Luo Z.H."/>
            <person name="Li M."/>
        </authorList>
    </citation>
    <scope>NUCLEOTIDE SEQUENCE [LARGE SCALE GENOMIC DNA]</scope>
    <source>
        <strain evidence="3">SpSt-780</strain>
    </source>
</reference>
<keyword evidence="1" id="KW-0472">Membrane</keyword>
<accession>A0A7C4Y9D1</accession>
<protein>
    <submittedName>
        <fullName evidence="3">DUF4388 domain-containing protein</fullName>
    </submittedName>
</protein>
<keyword evidence="1" id="KW-1133">Transmembrane helix</keyword>
<proteinExistence type="predicted"/>
<name>A0A7C4Y9D1_UNCW3</name>
<gene>
    <name evidence="3" type="ORF">ENV67_02530</name>
</gene>
<evidence type="ECO:0000313" key="3">
    <source>
        <dbReference type="EMBL" id="HGW91404.1"/>
    </source>
</evidence>